<feature type="compositionally biased region" description="Acidic residues" evidence="1">
    <location>
        <begin position="237"/>
        <end position="253"/>
    </location>
</feature>
<protein>
    <submittedName>
        <fullName evidence="2">Uncharacterized protein</fullName>
    </submittedName>
</protein>
<evidence type="ECO:0000313" key="3">
    <source>
        <dbReference type="Proteomes" id="UP001345013"/>
    </source>
</evidence>
<sequence>MSSPLPGFERSSPDEDVQVTPAASIQPTRALRPGQIPARHHHRSNAINIPVSELPALHAPPSQPLPLTPAASQYAGVSATSAHRTQTGCTAPTFTLTAPHGITEAVLPCFEEDTPLLRSVTPELEPESQLFCDDGPGVVAENDNERPAEHEDEGHETSTTPGTLTSDQEHCTPESPTIVGRDEHGDEYQVTFVHIPGYVFEHSAPGKRFGGDIVVDLEHDGDTDTDTDVPDSAGDLDSMDDTESSTEDSEIDVDTVFSDADGSSWGSETDIDTLFSDVSSTSSSSEDSETDQDAGRLEADIADAHKGDVPAMFTHFNIQSDDEGHKHNATQAATRQSLPTLNYEGGPTAIWYPWLSRTMINPDGLVPCDEDGDFMGAGLSCDQHRLNCHWRHEEHIARGNFGVPLLIYEETGSECDQASDSDHPTNNNGNILHDHETADSSCPTIQWMHAFTEIIGVRRHLPRRVHQLRGEWPGHSNVDEGSSLVGRDWRDWRIKRRRARSLLRGCVGAEEVGEDDESE</sequence>
<feature type="region of interest" description="Disordered" evidence="1">
    <location>
        <begin position="1"/>
        <end position="31"/>
    </location>
</feature>
<evidence type="ECO:0000313" key="2">
    <source>
        <dbReference type="EMBL" id="KAK5073326.1"/>
    </source>
</evidence>
<name>A0ABR0JU70_9EURO</name>
<comment type="caution">
    <text evidence="2">The sequence shown here is derived from an EMBL/GenBank/DDBJ whole genome shotgun (WGS) entry which is preliminary data.</text>
</comment>
<reference evidence="2 3" key="1">
    <citation type="submission" date="2023-08" db="EMBL/GenBank/DDBJ databases">
        <title>Black Yeasts Isolated from many extreme environments.</title>
        <authorList>
            <person name="Coleine C."/>
            <person name="Stajich J.E."/>
            <person name="Selbmann L."/>
        </authorList>
    </citation>
    <scope>NUCLEOTIDE SEQUENCE [LARGE SCALE GENOMIC DNA]</scope>
    <source>
        <strain evidence="2 3">CCFEE 5885</strain>
    </source>
</reference>
<accession>A0ABR0JU70</accession>
<organism evidence="2 3">
    <name type="scientific">Lithohypha guttulata</name>
    <dbReference type="NCBI Taxonomy" id="1690604"/>
    <lineage>
        <taxon>Eukaryota</taxon>
        <taxon>Fungi</taxon>
        <taxon>Dikarya</taxon>
        <taxon>Ascomycota</taxon>
        <taxon>Pezizomycotina</taxon>
        <taxon>Eurotiomycetes</taxon>
        <taxon>Chaetothyriomycetidae</taxon>
        <taxon>Chaetothyriales</taxon>
        <taxon>Trichomeriaceae</taxon>
        <taxon>Lithohypha</taxon>
    </lineage>
</organism>
<dbReference type="EMBL" id="JAVRRG010000313">
    <property type="protein sequence ID" value="KAK5073326.1"/>
    <property type="molecule type" value="Genomic_DNA"/>
</dbReference>
<gene>
    <name evidence="2" type="ORF">LTR24_010356</name>
</gene>
<dbReference type="Proteomes" id="UP001345013">
    <property type="component" value="Unassembled WGS sequence"/>
</dbReference>
<evidence type="ECO:0000256" key="1">
    <source>
        <dbReference type="SAM" id="MobiDB-lite"/>
    </source>
</evidence>
<feature type="region of interest" description="Disordered" evidence="1">
    <location>
        <begin position="218"/>
        <end position="270"/>
    </location>
</feature>
<feature type="compositionally biased region" description="Basic and acidic residues" evidence="1">
    <location>
        <begin position="143"/>
        <end position="156"/>
    </location>
</feature>
<feature type="region of interest" description="Disordered" evidence="1">
    <location>
        <begin position="127"/>
        <end position="183"/>
    </location>
</feature>
<proteinExistence type="predicted"/>
<keyword evidence="3" id="KW-1185">Reference proteome</keyword>
<feature type="compositionally biased region" description="Polar residues" evidence="1">
    <location>
        <begin position="157"/>
        <end position="166"/>
    </location>
</feature>